<evidence type="ECO:0000313" key="9">
    <source>
        <dbReference type="Proteomes" id="UP000184609"/>
    </source>
</evidence>
<keyword evidence="5" id="KW-0998">Cell outer membrane</keyword>
<dbReference type="InterPro" id="IPR012944">
    <property type="entry name" value="SusD_RagB_dom"/>
</dbReference>
<accession>A0A1M7Z3K1</accession>
<comment type="subcellular location">
    <subcellularLocation>
        <location evidence="1">Cell outer membrane</location>
    </subcellularLocation>
</comment>
<feature type="domain" description="SusD-like N-terminal" evidence="7">
    <location>
        <begin position="19"/>
        <end position="226"/>
    </location>
</feature>
<dbReference type="STRING" id="1073327.SAMN04488108_0005"/>
<comment type="similarity">
    <text evidence="2">Belongs to the SusD family.</text>
</comment>
<dbReference type="OrthoDB" id="621570at2"/>
<dbReference type="Pfam" id="PF07980">
    <property type="entry name" value="SusD_RagB"/>
    <property type="match status" value="1"/>
</dbReference>
<evidence type="ECO:0000256" key="5">
    <source>
        <dbReference type="ARBA" id="ARBA00023237"/>
    </source>
</evidence>
<dbReference type="RefSeq" id="WP_073569715.1">
    <property type="nucleotide sequence ID" value="NZ_FRXN01000001.1"/>
</dbReference>
<evidence type="ECO:0000256" key="1">
    <source>
        <dbReference type="ARBA" id="ARBA00004442"/>
    </source>
</evidence>
<dbReference type="Gene3D" id="1.25.40.390">
    <property type="match status" value="1"/>
</dbReference>
<dbReference type="AlphaFoldDB" id="A0A1M7Z3K1"/>
<reference evidence="9" key="1">
    <citation type="submission" date="2016-12" db="EMBL/GenBank/DDBJ databases">
        <authorList>
            <person name="Varghese N."/>
            <person name="Submissions S."/>
        </authorList>
    </citation>
    <scope>NUCLEOTIDE SEQUENCE [LARGE SCALE GENOMIC DNA]</scope>
    <source>
        <strain evidence="9">DSM 25035</strain>
    </source>
</reference>
<evidence type="ECO:0000313" key="8">
    <source>
        <dbReference type="EMBL" id="SHO59370.1"/>
    </source>
</evidence>
<protein>
    <submittedName>
        <fullName evidence="8">SusD family protein</fullName>
    </submittedName>
</protein>
<proteinExistence type="inferred from homology"/>
<dbReference type="Proteomes" id="UP000184609">
    <property type="component" value="Unassembled WGS sequence"/>
</dbReference>
<sequence length="477" mass="55223">MKKLSYILFLLPFLSCNGFLDEVDQDKLVPEKNDHFSALMLQEFNATYPIFRSIDHMTDNVVEDPSALTSRKFDLKTTYTWQREIELDEYGNRINNINYSWEKMYEDIAIANYVIELVDEAIGTQEENDYTKGEAYFIRGLSYFNLLNLYGQPFNPGTAITDLGVPLRDDIGVEVTYQRNTVAEGYAHIESDLLLAKELIAQSGVSKSIWHPTVAAVDLLLSRVMLYQQKWDEAVYYASEVIDQGVLSKVSANSPFVTADNQEILYSYYTTSPIFNLYSSGTDLTSVAFFVNKELINSYDDKDLRKSAFFIAVDDGTGKYNYRTKKYQRDLYTSLGFANLRVAEAYLNRAEAYANLGQIQNSVSDIQTLHRTRYTDISEVVYPTSADELISFLFAERRKELCFEDHHRWFDLRRMETQPEISHVFTLIDDNNEKLGTETFTLLPNDYNYTLPIPLKERQNNPLIRNNERYEKIPEIN</sequence>
<keyword evidence="9" id="KW-1185">Reference proteome</keyword>
<dbReference type="SUPFAM" id="SSF48452">
    <property type="entry name" value="TPR-like"/>
    <property type="match status" value="1"/>
</dbReference>
<dbReference type="InterPro" id="IPR011990">
    <property type="entry name" value="TPR-like_helical_dom_sf"/>
</dbReference>
<gene>
    <name evidence="8" type="ORF">SAMN04488108_0005</name>
</gene>
<keyword evidence="4" id="KW-0472">Membrane</keyword>
<feature type="domain" description="RagB/SusD" evidence="6">
    <location>
        <begin position="323"/>
        <end position="470"/>
    </location>
</feature>
<dbReference type="Pfam" id="PF14322">
    <property type="entry name" value="SusD-like_3"/>
    <property type="match status" value="1"/>
</dbReference>
<evidence type="ECO:0000256" key="2">
    <source>
        <dbReference type="ARBA" id="ARBA00006275"/>
    </source>
</evidence>
<dbReference type="InterPro" id="IPR033985">
    <property type="entry name" value="SusD-like_N"/>
</dbReference>
<organism evidence="8 9">
    <name type="scientific">Algoriphagus zhangzhouensis</name>
    <dbReference type="NCBI Taxonomy" id="1073327"/>
    <lineage>
        <taxon>Bacteria</taxon>
        <taxon>Pseudomonadati</taxon>
        <taxon>Bacteroidota</taxon>
        <taxon>Cytophagia</taxon>
        <taxon>Cytophagales</taxon>
        <taxon>Cyclobacteriaceae</taxon>
        <taxon>Algoriphagus</taxon>
    </lineage>
</organism>
<dbReference type="EMBL" id="FRXN01000001">
    <property type="protein sequence ID" value="SHO59370.1"/>
    <property type="molecule type" value="Genomic_DNA"/>
</dbReference>
<name>A0A1M7Z3K1_9BACT</name>
<evidence type="ECO:0000256" key="4">
    <source>
        <dbReference type="ARBA" id="ARBA00023136"/>
    </source>
</evidence>
<evidence type="ECO:0000259" key="7">
    <source>
        <dbReference type="Pfam" id="PF14322"/>
    </source>
</evidence>
<evidence type="ECO:0000256" key="3">
    <source>
        <dbReference type="ARBA" id="ARBA00022729"/>
    </source>
</evidence>
<keyword evidence="3" id="KW-0732">Signal</keyword>
<dbReference type="GO" id="GO:0009279">
    <property type="term" value="C:cell outer membrane"/>
    <property type="evidence" value="ECO:0007669"/>
    <property type="project" value="UniProtKB-SubCell"/>
</dbReference>
<evidence type="ECO:0000259" key="6">
    <source>
        <dbReference type="Pfam" id="PF07980"/>
    </source>
</evidence>